<dbReference type="EMBL" id="CP015878">
    <property type="protein sequence ID" value="ANI15919.1"/>
    <property type="molecule type" value="Genomic_DNA"/>
</dbReference>
<dbReference type="GO" id="GO:0008168">
    <property type="term" value="F:methyltransferase activity"/>
    <property type="evidence" value="ECO:0007669"/>
    <property type="project" value="UniProtKB-KW"/>
</dbReference>
<dbReference type="InterPro" id="IPR010727">
    <property type="entry name" value="DUF1302"/>
</dbReference>
<gene>
    <name evidence="1" type="ORF">A9C11_18945</name>
</gene>
<protein>
    <submittedName>
        <fullName evidence="1">Glycine/betaine transmethylase</fullName>
    </submittedName>
</protein>
<reference evidence="1 2" key="1">
    <citation type="submission" date="2016-05" db="EMBL/GenBank/DDBJ databases">
        <title>Genome Sequence of Pseudomonas citronellolis Strain SJTE-3, an Estrogens and Persistent Organic Pollutants degradation strain.</title>
        <authorList>
            <person name="Liang R."/>
        </authorList>
    </citation>
    <scope>NUCLEOTIDE SEQUENCE [LARGE SCALE GENOMIC DNA]</scope>
    <source>
        <strain evidence="1 2">SJTE-3</strain>
    </source>
</reference>
<name>A0A1A9KEJ8_9PSED</name>
<dbReference type="AlphaFoldDB" id="A0A1A9KEJ8"/>
<dbReference type="Pfam" id="PF06980">
    <property type="entry name" value="DUF1302"/>
    <property type="match status" value="1"/>
</dbReference>
<keyword evidence="1" id="KW-0808">Transferase</keyword>
<sequence length="657" mass="71941">MNRRTCIERGWGNPSFWAPRRAGALMGLLPLLVAGSVQAVEFSFADNQVTGSLDSTLSYGAMWRVQGRGTENIDDINTDDGNRNFDKGLVSQVFKLTSDLSAKYRNYGLFMRGTAYYDTQIMDKRNDYLSTTDGVERPSQSYPDDDRFTEDTRHIAGRKAELLDAYLSGDWDVAEHPVTGRVGRQVLNWGESTFYRGGINTINPVDASRFHLPGSELKEVLVPVEALSFNLGLTDNLSMESYYQWKWKETRLDPVGTYFADTDLFADGGDVAYTTEDSPEFKQLLAGYPLVAGLGLLGNGPAGPNAYLNPNTGTFKVASIGKDLDARDSGEYGVAFRYIAEQLNSTEFGLYFVNYHAKEPQVAVDLRSYQGADIAALNGVLGPLGLGEAVPGLATLDLASNAQARRDYVEDIRMYGFSFNTTLGDASVAGELAYRPNMPISISATNDLLGDLLTQGVLGLTNLYDASTPADQACAAVSGKQLCRGSLFQNYERAETYNASLTGIYNFGPHMTFDSVVGVAEVAGEFIRGSSLEYTAWDGSKRRFVGAQDKSYVGGSDDGDQITRDSYGYTLLLSGTWNDVFAGVKLSPYVVYQDDFKGNSDRTGNFIEGRKAYTLGADATYLNTFQVGMQYTNYYGAGVNNSMRDRDNVSISAKYSF</sequence>
<dbReference type="RefSeq" id="WP_058071916.1">
    <property type="nucleotide sequence ID" value="NZ_CP015878.1"/>
</dbReference>
<evidence type="ECO:0000313" key="1">
    <source>
        <dbReference type="EMBL" id="ANI15919.1"/>
    </source>
</evidence>
<keyword evidence="1" id="KW-0489">Methyltransferase</keyword>
<organism evidence="1 2">
    <name type="scientific">Pseudomonas citronellolis</name>
    <dbReference type="NCBI Taxonomy" id="53408"/>
    <lineage>
        <taxon>Bacteria</taxon>
        <taxon>Pseudomonadati</taxon>
        <taxon>Pseudomonadota</taxon>
        <taxon>Gammaproteobacteria</taxon>
        <taxon>Pseudomonadales</taxon>
        <taxon>Pseudomonadaceae</taxon>
        <taxon>Pseudomonas</taxon>
    </lineage>
</organism>
<proteinExistence type="predicted"/>
<evidence type="ECO:0000313" key="2">
    <source>
        <dbReference type="Proteomes" id="UP000077748"/>
    </source>
</evidence>
<dbReference type="GO" id="GO:0032259">
    <property type="term" value="P:methylation"/>
    <property type="evidence" value="ECO:0007669"/>
    <property type="project" value="UniProtKB-KW"/>
</dbReference>
<dbReference type="Proteomes" id="UP000077748">
    <property type="component" value="Chromosome"/>
</dbReference>
<accession>A0A1A9KEJ8</accession>